<keyword evidence="2" id="KW-0472">Membrane</keyword>
<evidence type="ECO:0000313" key="7">
    <source>
        <dbReference type="Proteomes" id="UP000217154"/>
    </source>
</evidence>
<feature type="domain" description="Cadherin" evidence="5">
    <location>
        <begin position="1247"/>
        <end position="1346"/>
    </location>
</feature>
<dbReference type="InterPro" id="IPR036465">
    <property type="entry name" value="vWFA_dom_sf"/>
</dbReference>
<dbReference type="InterPro" id="IPR048051">
    <property type="entry name" value="BapA-like_prefix-like"/>
</dbReference>
<protein>
    <recommendedName>
        <fullName evidence="8">Tandem-95 repeat protein</fullName>
    </recommendedName>
</protein>
<dbReference type="Proteomes" id="UP000217154">
    <property type="component" value="Chromosome"/>
</dbReference>
<dbReference type="PROSITE" id="PS50234">
    <property type="entry name" value="VWFA"/>
    <property type="match status" value="1"/>
</dbReference>
<feature type="region of interest" description="Disordered" evidence="3">
    <location>
        <begin position="427"/>
        <end position="447"/>
    </location>
</feature>
<dbReference type="InterPro" id="IPR010221">
    <property type="entry name" value="VCBS_dom"/>
</dbReference>
<dbReference type="PANTHER" id="PTHR24026:SF126">
    <property type="entry name" value="PROTOCADHERIN FAT 4"/>
    <property type="match status" value="1"/>
</dbReference>
<evidence type="ECO:0000259" key="5">
    <source>
        <dbReference type="PROSITE" id="PS50268"/>
    </source>
</evidence>
<dbReference type="InterPro" id="IPR002126">
    <property type="entry name" value="Cadherin-like_dom"/>
</dbReference>
<dbReference type="Pfam" id="PF17963">
    <property type="entry name" value="Big_9"/>
    <property type="match status" value="17"/>
</dbReference>
<feature type="domain" description="Cadherin" evidence="5">
    <location>
        <begin position="796"/>
        <end position="891"/>
    </location>
</feature>
<dbReference type="InterPro" id="IPR013783">
    <property type="entry name" value="Ig-like_fold"/>
</dbReference>
<feature type="region of interest" description="Disordered" evidence="3">
    <location>
        <begin position="515"/>
        <end position="543"/>
    </location>
</feature>
<dbReference type="NCBIfam" id="NF012211">
    <property type="entry name" value="tand_rpt_95"/>
    <property type="match status" value="17"/>
</dbReference>
<dbReference type="Gene3D" id="2.60.40.60">
    <property type="entry name" value="Cadherins"/>
    <property type="match status" value="2"/>
</dbReference>
<evidence type="ECO:0000259" key="4">
    <source>
        <dbReference type="PROSITE" id="PS50234"/>
    </source>
</evidence>
<feature type="compositionally biased region" description="Polar residues" evidence="3">
    <location>
        <begin position="2222"/>
        <end position="2231"/>
    </location>
</feature>
<feature type="domain" description="Cadherin" evidence="5">
    <location>
        <begin position="1065"/>
        <end position="1164"/>
    </location>
</feature>
<feature type="domain" description="Cadherin" evidence="5">
    <location>
        <begin position="1740"/>
        <end position="1844"/>
    </location>
</feature>
<feature type="domain" description="Cadherin" evidence="5">
    <location>
        <begin position="171"/>
        <end position="253"/>
    </location>
</feature>
<accession>A0A250DNZ7</accession>
<dbReference type="PROSITE" id="PS50268">
    <property type="entry name" value="CADHERIN_2"/>
    <property type="match status" value="17"/>
</dbReference>
<sequence>MEAVYKSGGASSRKATAEAPLVLDRPSIVTLKIAPESVLKFERRGDDLVLVLRDGQEVAVRGFFAEYPDAGRNDLVLEDGAGVQWWGQYTAPWKDFHFTEIEWNDAGGALLPDGVPGWLLGALGVLGVGAAASGGGGGGGGPAFIPPLLPAQNRGPEGKADPVVTDQDKPVSGQVQATDPDRDTLTYTVAKGPEHGTVTVDPTTGQFVYTPKPGYEGPDSFEVTVSDGKGGTTTVTVPVTVSPVNDAPTAPDYTEATNEDTPVSGRVTGSDIDSGDTLTYTKGSDPAHGTVTVNPDGTYTYTPNPDFHGTDSFTVTVSDGHGGTTTSTVTVTVDPVNDAPTAPAYAETTNEDTPVNGKVTGTDVDGDPLTYTKGSDPANGTVTVNPDGTYVYTPNPNFNGTDMFTVTVSDGHGGTTTSTVTVTVDPVNDEPTVPDYTKTTNEDTPVSGQVVGSDVDGDTLTYVKGSDPAHGTVTVNADGTYTYTPGANFNGTDSFTVTVSDGHGGTKTSTITVTVDPVNDDPAAPNYTKTTSEDTPVSGKVTGTDVDGDALTYTKGSNPSNGSVTVNSDGTYVYTPNPDFHGTDSFTVTVSDGHGGTTTSTVTVTVSPVNDAPKAPDYNETTNEDTPVSGSVVGTDVDGDALTYVKGSDPAHGTVTVNPDGTYVYTPNPNFNGTDSFTVTVSDGHGGTTTSTVTVTVDPVNDAPTVPNYNQTTNEDTPVSGQVVGSDVDGDTLTYTKGSDPAHGTVTVNADGTYTYTPGANFNGTDSFTVTVSDGHGGTTTSTVNVTINPFNDAPTVPNYNQTTDEDTPVSGKVVGSDVDGDTLTYTKGSDPAHGTVTVNADGTYTYTPGANFNGTDSFTVTVSDGHGGTTTSTVNVTINPVNDAPTVPNYTETTNEDTPVSGQVTGSDVDGDTLTYVKGSDPANGTVTVNADGTYTYTPNANFNGTDTFTVTVSDGHGGTTTSTITVTVDPVNDAPTVPNYTETTNEDTPVNGQVVGSDVDGDALTYTKGSDPAHGTVTVNADGTYTYVPGANFHGTDSFTVTVSDGHGGTTTSTITVTVDPVNDAPTVPNYTETTNEDTPVNGQVVGSDVDGDTLTYTKGSDPAHGTVTVNADGTYTYVPGANFNGTDSFTVTVSDGHGGTTTSTVNVTVNPVNDAPTVPNYIETTNEDTPVSGQVVGSDVDGDTLTYVKGSDPAHGTVTVNPDGTYTYVPGANFNGTDSFTVTVSDGHGGTTTSTVNVTVNPVNDAPTAPNYTETTNEDTPVSGQVVGSDVDGDTLTYVKGSDPAHGTVTVNADGTYTYVPGANFNGTDTFTVTVSDGHGGTTTSTITVTVDPVNDAPTVPNYAQTTDEDTPVSGQVIGSDVDGDALTYALGNGPAHGSVTVNADGTYTYVPSANFNGTDTFTVTVSDGHGGTTTSTVTVTIDPVNDAPTVPNYTQTTDEDTPVSGQVVGSDVDGDTLTYVKGSDPTNGTVTVNADGTYTYTPNANFNGTDTFTVTVSDGHGGTTTSTVTVTIDPVNDAPVFVDGGGTPVDTATGYVFGYDENRPAGTVLGTVHATDIDSANVTYSILSGNDQGYFAIDPVTGEISLTPAGAAAFVNDYEAGANAHALVIGATDGTATTTIPVTLNEQNINDAPTVPDYAKTTDEDTPVSGQVVGSDVDGDALTYVKGSDPAHGTVTVNADGTYTYVPGANFNGTDSFTVTVSDGHGGTTTSTVNVTINPVNDAPVFVDGGGTPVDSATGYVFGYDENRTAGTVLGTVQATDVDSANVTYSILSGNDAGYFAINPATGEISLTPAGAAAFVNDYEAGANAHALVVGASDGTVTTNIPVTLNEQNVNEAPEAPDDTKTTDEDTPVSGQIVGSDVDGDTLTYVKGSNPSNGTVTVNPNGTYTYVPNANFNGTDSFTVTVSDGHGGTTTSTVTVTVNPVNDPPTATATDAGIVSEGSLPGGIAAVGEPSVQSTGKISIADPDSLAGDLSVSLSGPAGVTSGGQPVSWSWDAGTHTLTGSVTVDGVTTEVMTVAVGNVTATGAGQFEAGYTVTLKAPIDHPAGNGEGLSNLHFEAVVSDGQLSGAPVGFNVPVKDDAPVLVNGEQSVDVAPINTNLMVILDLSGSMEEETPTRLSRAKAAVQNLIDGYDLYGDVRVQLVTFSTTGHAQQAWMTAADAKALVQDLQASGSTNYDAALASAMSGFSAGGKLQGAQNVSYFLTDGEPTRGDGNPDQLGNSSSSNAADKGIQAAEEAIWKTFLTTNHINSFALGLGSSLGPTEQAYIDPIAYNGNTGTNTNGKIVTDTSQLNDMLQGTISVPPTVSNLLTGGLGGSSGFGADGGHVSTLTIDGTIYAFDSSTGGMTKTGPATSSDYSYNQATHQVTIATDKGGKLVVDFDTGEFSYQVAPKTTASQNYDETLSYQVVDRDGDASNVATQTLHVNYTPAAGAAALFSSADSLGLAGVDEVTVSIEQQQQPHDAPHFPFGDGPAWGGLQLSDMLQGFGAAESLHALLQAAFPPAFGGTQASPTVLSLASSADSLAAYAPPVAPSLDDELHMGLALHH</sequence>
<feature type="region of interest" description="Disordered" evidence="3">
    <location>
        <begin position="700"/>
        <end position="722"/>
    </location>
</feature>
<dbReference type="Gene3D" id="2.60.40.10">
    <property type="entry name" value="Immunoglobulins"/>
    <property type="match status" value="2"/>
</dbReference>
<evidence type="ECO:0000256" key="2">
    <source>
        <dbReference type="ARBA" id="ARBA00022989"/>
    </source>
</evidence>
<evidence type="ECO:0000313" key="6">
    <source>
        <dbReference type="EMBL" id="ATA55831.1"/>
    </source>
</evidence>
<feature type="region of interest" description="Disordered" evidence="3">
    <location>
        <begin position="143"/>
        <end position="179"/>
    </location>
</feature>
<feature type="region of interest" description="Disordered" evidence="3">
    <location>
        <begin position="2208"/>
        <end position="2232"/>
    </location>
</feature>
<proteinExistence type="predicted"/>
<dbReference type="RefSeq" id="WP_095746130.1">
    <property type="nucleotide sequence ID" value="NZ_CP023284.1"/>
</dbReference>
<feature type="domain" description="Cadherin" evidence="5">
    <location>
        <begin position="245"/>
        <end position="345"/>
    </location>
</feature>
<feature type="compositionally biased region" description="Low complexity" evidence="3">
    <location>
        <begin position="235"/>
        <end position="244"/>
    </location>
</feature>
<evidence type="ECO:0008006" key="8">
    <source>
        <dbReference type="Google" id="ProtNLM"/>
    </source>
</evidence>
<feature type="domain" description="Cadherin" evidence="5">
    <location>
        <begin position="1535"/>
        <end position="1639"/>
    </location>
</feature>
<dbReference type="InterPro" id="IPR002035">
    <property type="entry name" value="VWF_A"/>
</dbReference>
<feature type="region of interest" description="Disordered" evidence="3">
    <location>
        <begin position="235"/>
        <end position="273"/>
    </location>
</feature>
<dbReference type="InterPro" id="IPR015919">
    <property type="entry name" value="Cadherin-like_sf"/>
</dbReference>
<dbReference type="SUPFAM" id="SSF53300">
    <property type="entry name" value="vWA-like"/>
    <property type="match status" value="1"/>
</dbReference>
<feature type="region of interest" description="Disordered" evidence="3">
    <location>
        <begin position="343"/>
        <end position="365"/>
    </location>
</feature>
<keyword evidence="2" id="KW-1133">Transmembrane helix</keyword>
<dbReference type="PANTHER" id="PTHR24026">
    <property type="entry name" value="FAT ATYPICAL CADHERIN-RELATED"/>
    <property type="match status" value="1"/>
</dbReference>
<dbReference type="CDD" id="cd11304">
    <property type="entry name" value="Cadherin_repeat"/>
    <property type="match status" value="2"/>
</dbReference>
<feature type="domain" description="Cadherin" evidence="5">
    <location>
        <begin position="1342"/>
        <end position="1437"/>
    </location>
</feature>
<dbReference type="CDD" id="cd00198">
    <property type="entry name" value="vWFA"/>
    <property type="match status" value="1"/>
</dbReference>
<feature type="domain" description="Cadherin" evidence="5">
    <location>
        <begin position="432"/>
        <end position="527"/>
    </location>
</feature>
<feature type="domain" description="Cadherin" evidence="5">
    <location>
        <begin position="1433"/>
        <end position="1525"/>
    </location>
</feature>
<feature type="domain" description="Cadherin" evidence="5">
    <location>
        <begin position="883"/>
        <end position="982"/>
    </location>
</feature>
<dbReference type="GO" id="GO:0007156">
    <property type="term" value="P:homophilic cell adhesion via plasma membrane adhesion molecules"/>
    <property type="evidence" value="ECO:0007669"/>
    <property type="project" value="InterPro"/>
</dbReference>
<feature type="domain" description="VWFA" evidence="4">
    <location>
        <begin position="2104"/>
        <end position="2304"/>
    </location>
</feature>
<dbReference type="SUPFAM" id="SSF49313">
    <property type="entry name" value="Cadherin-like"/>
    <property type="match status" value="18"/>
</dbReference>
<feature type="compositionally biased region" description="Polar residues" evidence="3">
    <location>
        <begin position="708"/>
        <end position="717"/>
    </location>
</feature>
<reference evidence="6 7" key="1">
    <citation type="submission" date="2017-09" db="EMBL/GenBank/DDBJ databases">
        <title>The diverse metabolic capabilities of V. boronicumulans make it an excellent choice for continued studies on novel biodegradation.</title>
        <authorList>
            <person name="Sun S."/>
        </authorList>
    </citation>
    <scope>NUCLEOTIDE SEQUENCE [LARGE SCALE GENOMIC DNA]</scope>
    <source>
        <strain evidence="6 7">J1</strain>
    </source>
</reference>
<dbReference type="Gene3D" id="2.60.40.3440">
    <property type="match status" value="15"/>
</dbReference>
<feature type="region of interest" description="Disordered" evidence="3">
    <location>
        <begin position="1839"/>
        <end position="1866"/>
    </location>
</feature>
<dbReference type="KEGG" id="vbo:CKY39_23300"/>
<gene>
    <name evidence="6" type="ORF">CKY39_23300</name>
</gene>
<feature type="domain" description="Cadherin" evidence="5">
    <location>
        <begin position="1166"/>
        <end position="1255"/>
    </location>
</feature>
<dbReference type="Pfam" id="PF00028">
    <property type="entry name" value="Cadherin"/>
    <property type="match status" value="2"/>
</dbReference>
<dbReference type="Pfam" id="PF13519">
    <property type="entry name" value="VWA_2"/>
    <property type="match status" value="1"/>
</dbReference>
<name>A0A250DNZ7_9BURK</name>
<dbReference type="GO" id="GO:0005886">
    <property type="term" value="C:plasma membrane"/>
    <property type="evidence" value="ECO:0007669"/>
    <property type="project" value="UniProtKB-SubCell"/>
</dbReference>
<keyword evidence="1" id="KW-0812">Transmembrane</keyword>
<feature type="region of interest" description="Disordered" evidence="3">
    <location>
        <begin position="607"/>
        <end position="632"/>
    </location>
</feature>
<feature type="domain" description="Cadherin" evidence="5">
    <location>
        <begin position="1638"/>
        <end position="1730"/>
    </location>
</feature>
<dbReference type="NCBIfam" id="NF033677">
    <property type="entry name" value="biofilm_BapA_N"/>
    <property type="match status" value="1"/>
</dbReference>
<dbReference type="SMART" id="SM00112">
    <property type="entry name" value="CA"/>
    <property type="match status" value="15"/>
</dbReference>
<organism evidence="6 7">
    <name type="scientific">Variovorax boronicumulans</name>
    <dbReference type="NCBI Taxonomy" id="436515"/>
    <lineage>
        <taxon>Bacteria</taxon>
        <taxon>Pseudomonadati</taxon>
        <taxon>Pseudomonadota</taxon>
        <taxon>Betaproteobacteria</taxon>
        <taxon>Burkholderiales</taxon>
        <taxon>Comamonadaceae</taxon>
        <taxon>Variovorax</taxon>
    </lineage>
</organism>
<dbReference type="Pfam" id="PF22783">
    <property type="entry name" value="BapA_N"/>
    <property type="match status" value="1"/>
</dbReference>
<dbReference type="NCBIfam" id="TIGR01965">
    <property type="entry name" value="VCBS_repeat"/>
    <property type="match status" value="17"/>
</dbReference>
<dbReference type="Gene3D" id="3.40.50.410">
    <property type="entry name" value="von Willebrand factor, type A domain"/>
    <property type="match status" value="1"/>
</dbReference>
<feature type="domain" description="Cadherin" evidence="5">
    <location>
        <begin position="523"/>
        <end position="618"/>
    </location>
</feature>
<evidence type="ECO:0000256" key="1">
    <source>
        <dbReference type="ARBA" id="ARBA00022692"/>
    </source>
</evidence>
<feature type="domain" description="Cadherin" evidence="5">
    <location>
        <begin position="610"/>
        <end position="709"/>
    </location>
</feature>
<dbReference type="GO" id="GO:0005509">
    <property type="term" value="F:calcium ion binding"/>
    <property type="evidence" value="ECO:0007669"/>
    <property type="project" value="InterPro"/>
</dbReference>
<dbReference type="SMART" id="SM00327">
    <property type="entry name" value="VWA"/>
    <property type="match status" value="1"/>
</dbReference>
<feature type="domain" description="Cadherin" evidence="5">
    <location>
        <begin position="974"/>
        <end position="1073"/>
    </location>
</feature>
<evidence type="ECO:0000256" key="3">
    <source>
        <dbReference type="SAM" id="MobiDB-lite"/>
    </source>
</evidence>
<feature type="domain" description="Cadherin" evidence="5">
    <location>
        <begin position="341"/>
        <end position="436"/>
    </location>
</feature>
<dbReference type="EMBL" id="CP023284">
    <property type="protein sequence ID" value="ATA55831.1"/>
    <property type="molecule type" value="Genomic_DNA"/>
</dbReference>